<keyword evidence="2" id="KW-1185">Reference proteome</keyword>
<dbReference type="PROSITE" id="PS51257">
    <property type="entry name" value="PROKAR_LIPOPROTEIN"/>
    <property type="match status" value="1"/>
</dbReference>
<evidence type="ECO:0000313" key="2">
    <source>
        <dbReference type="Proteomes" id="UP000184147"/>
    </source>
</evidence>
<dbReference type="EMBL" id="FQVQ01000007">
    <property type="protein sequence ID" value="SHF37042.1"/>
    <property type="molecule type" value="Genomic_DNA"/>
</dbReference>
<reference evidence="1 2" key="1">
    <citation type="submission" date="2016-11" db="EMBL/GenBank/DDBJ databases">
        <authorList>
            <person name="Jaros S."/>
            <person name="Januszkiewicz K."/>
            <person name="Wedrychowicz H."/>
        </authorList>
    </citation>
    <scope>NUCLEOTIDE SEQUENCE [LARGE SCALE GENOMIC DNA]</scope>
    <source>
        <strain evidence="1 2">DSM 25660</strain>
    </source>
</reference>
<proteinExistence type="predicted"/>
<accession>A0A1M5B4C5</accession>
<organism evidence="1 2">
    <name type="scientific">Flavobacterium fontis</name>
    <dbReference type="NCBI Taxonomy" id="1124188"/>
    <lineage>
        <taxon>Bacteria</taxon>
        <taxon>Pseudomonadati</taxon>
        <taxon>Bacteroidota</taxon>
        <taxon>Flavobacteriia</taxon>
        <taxon>Flavobacteriales</taxon>
        <taxon>Flavobacteriaceae</taxon>
        <taxon>Flavobacterium</taxon>
    </lineage>
</organism>
<evidence type="ECO:0000313" key="1">
    <source>
        <dbReference type="EMBL" id="SHF37042.1"/>
    </source>
</evidence>
<dbReference type="STRING" id="1124188.SAMN05444377_107110"/>
<evidence type="ECO:0008006" key="3">
    <source>
        <dbReference type="Google" id="ProtNLM"/>
    </source>
</evidence>
<gene>
    <name evidence="1" type="ORF">SAMN05444377_107110</name>
</gene>
<protein>
    <recommendedName>
        <fullName evidence="3">DUF1566 domain-containing protein</fullName>
    </recommendedName>
</protein>
<name>A0A1M5B4C5_9FLAO</name>
<dbReference type="Proteomes" id="UP000184147">
    <property type="component" value="Unassembled WGS sequence"/>
</dbReference>
<dbReference type="AlphaFoldDB" id="A0A1M5B4C5"/>
<sequence>MKALPKIKHFILLTLLILGVGSCTNEPAERTESTIGYQNELFKLMLNTSSQNGDPMKEQICIDFVYPFQLLVYNTNRDPVQNLTMTDDSTLFQTLMNLPLNHSISISYPIETTDSNGNIISINNDDELLISLRSCSDESVISYVSGQFCTPMNCVTKVPYLPDNADNEYAGAIFYANPDNTITLRHLGNNYLGTWTVMIINQKSYININFAGINPIATYWNKSYHYLGFVGPYRKLSYSGGSRYFLQVCNEILPYQVGDFGPSGGIIAYDKGSYSDGWRYMEVAPNDLPANEWGCVTSNLMNAQFDGVGSGYQNSVAIANFHQSLNQYATNPAICSALNNGTVAAFSGLTHDFGDQRDWCLPSHDELKLIHDNLHVTGAGGFTAIPYWSSTDTGTPQAKCIDFSTGATVLLPKNTANVGTRLVRYF</sequence>